<dbReference type="Proteomes" id="UP000485058">
    <property type="component" value="Unassembled WGS sequence"/>
</dbReference>
<name>A0A699ZGQ6_HAELA</name>
<sequence>MSPGNEGLLEPPTAAAVATTATSLLTVGGRSPYPGFPAGSYKQQPPRSWAMSPYSFAWDTAVLNKTSPSGNDGNLTRLCINVVARANWNGSNTTCSKNLINRLYEIGLSANPAIIEAGIPRCVRAAAVIRANGTVEMGQVKVVGTVKTRAAHSEIHAFSFGRSKSILIGDKVCFYTTEACGSFDTLCGPRDCGIAIWSGPGPALHQCAPSTTMPKPQ</sequence>
<keyword evidence="2" id="KW-1185">Reference proteome</keyword>
<evidence type="ECO:0000313" key="2">
    <source>
        <dbReference type="Proteomes" id="UP000485058"/>
    </source>
</evidence>
<proteinExistence type="predicted"/>
<reference evidence="1 2" key="1">
    <citation type="submission" date="2020-02" db="EMBL/GenBank/DDBJ databases">
        <title>Draft genome sequence of Haematococcus lacustris strain NIES-144.</title>
        <authorList>
            <person name="Morimoto D."/>
            <person name="Nakagawa S."/>
            <person name="Yoshida T."/>
            <person name="Sawayama S."/>
        </authorList>
    </citation>
    <scope>NUCLEOTIDE SEQUENCE [LARGE SCALE GENOMIC DNA]</scope>
    <source>
        <strain evidence="1 2">NIES-144</strain>
    </source>
</reference>
<dbReference type="EMBL" id="BLLF01001930">
    <property type="protein sequence ID" value="GFH21917.1"/>
    <property type="molecule type" value="Genomic_DNA"/>
</dbReference>
<organism evidence="1 2">
    <name type="scientific">Haematococcus lacustris</name>
    <name type="common">Green alga</name>
    <name type="synonym">Haematococcus pluvialis</name>
    <dbReference type="NCBI Taxonomy" id="44745"/>
    <lineage>
        <taxon>Eukaryota</taxon>
        <taxon>Viridiplantae</taxon>
        <taxon>Chlorophyta</taxon>
        <taxon>core chlorophytes</taxon>
        <taxon>Chlorophyceae</taxon>
        <taxon>CS clade</taxon>
        <taxon>Chlamydomonadales</taxon>
        <taxon>Haematococcaceae</taxon>
        <taxon>Haematococcus</taxon>
    </lineage>
</organism>
<comment type="caution">
    <text evidence="1">The sequence shown here is derived from an EMBL/GenBank/DDBJ whole genome shotgun (WGS) entry which is preliminary data.</text>
</comment>
<protein>
    <submittedName>
        <fullName evidence="1">Uncharacterized protein</fullName>
    </submittedName>
</protein>
<gene>
    <name evidence="1" type="ORF">HaLaN_19300</name>
</gene>
<evidence type="ECO:0000313" key="1">
    <source>
        <dbReference type="EMBL" id="GFH21917.1"/>
    </source>
</evidence>
<dbReference type="AlphaFoldDB" id="A0A699ZGQ6"/>
<accession>A0A699ZGQ6</accession>